<dbReference type="GO" id="GO:0051787">
    <property type="term" value="F:misfolded protein binding"/>
    <property type="evidence" value="ECO:0007669"/>
    <property type="project" value="TreeGrafter"/>
</dbReference>
<organism evidence="4 5">
    <name type="scientific">Dichotomopilus funicola</name>
    <dbReference type="NCBI Taxonomy" id="1934379"/>
    <lineage>
        <taxon>Eukaryota</taxon>
        <taxon>Fungi</taxon>
        <taxon>Dikarya</taxon>
        <taxon>Ascomycota</taxon>
        <taxon>Pezizomycotina</taxon>
        <taxon>Sordariomycetes</taxon>
        <taxon>Sordariomycetidae</taxon>
        <taxon>Sordariales</taxon>
        <taxon>Chaetomiaceae</taxon>
        <taxon>Dichotomopilus</taxon>
    </lineage>
</organism>
<sequence length="506" mass="56182">MSLLRAAGLRSVGGGARLSQRCASSATTLTFRGQQPYQQLRQKPTTCFSKLVGYQYRRNSTNAPNTNPKGSSQQNGQPPKPTPSLAGMIWRAIRSDSARSWYVIRNTKFRDVMRDSPLEAFSAIVAVVGAIGVMFYCIYAYYTYFNSRQFTRFPEPVAAALRKALYFSNHQPDPQRALKYYKQALELCEQEGMDHFSDDVMGIKIQVAAWLEKIESYQNAIDVLENLLGDCKRWVEVMEKSAADGTLPKLEPPTPPQEGESAAPNQPLEGWWAKRTRILAKAVSVSVKLASLYSDEHVLERETSHDRLVWAVETALRETQRRANGGLKEGEGPWMTPEEIGGSLESLAQSYQAKNQHHLAVPLFFQALRLCEEPCHIALLMNNIATSFAEHPLITPGDAPVHAMMKEESQAWASAAEQRASYLASAQRWAQNAVSHASEPQGEKRTPECDQACAVALSNLGSILAILGKNDEARKKYEEAIALSNKFGFSDYATEATTRLQSLPSA</sequence>
<dbReference type="Gene3D" id="1.25.40.10">
    <property type="entry name" value="Tetratricopeptide repeat domain"/>
    <property type="match status" value="2"/>
</dbReference>
<keyword evidence="1" id="KW-0802">TPR repeat</keyword>
<keyword evidence="3" id="KW-1133">Transmembrane helix</keyword>
<proteinExistence type="predicted"/>
<feature type="repeat" description="TPR" evidence="1">
    <location>
        <begin position="454"/>
        <end position="487"/>
    </location>
</feature>
<dbReference type="AlphaFoldDB" id="A0AAN6V3S5"/>
<evidence type="ECO:0000313" key="5">
    <source>
        <dbReference type="Proteomes" id="UP001302676"/>
    </source>
</evidence>
<dbReference type="GO" id="GO:0031942">
    <property type="term" value="C:i-AAA complex"/>
    <property type="evidence" value="ECO:0007669"/>
    <property type="project" value="TreeGrafter"/>
</dbReference>
<reference evidence="4" key="2">
    <citation type="submission" date="2023-05" db="EMBL/GenBank/DDBJ databases">
        <authorList>
            <consortium name="Lawrence Berkeley National Laboratory"/>
            <person name="Steindorff A."/>
            <person name="Hensen N."/>
            <person name="Bonometti L."/>
            <person name="Westerberg I."/>
            <person name="Brannstrom I.O."/>
            <person name="Guillou S."/>
            <person name="Cros-Aarteil S."/>
            <person name="Calhoun S."/>
            <person name="Haridas S."/>
            <person name="Kuo A."/>
            <person name="Mondo S."/>
            <person name="Pangilinan J."/>
            <person name="Riley R."/>
            <person name="Labutti K."/>
            <person name="Andreopoulos B."/>
            <person name="Lipzen A."/>
            <person name="Chen C."/>
            <person name="Yanf M."/>
            <person name="Daum C."/>
            <person name="Ng V."/>
            <person name="Clum A."/>
            <person name="Ohm R."/>
            <person name="Martin F."/>
            <person name="Silar P."/>
            <person name="Natvig D."/>
            <person name="Lalanne C."/>
            <person name="Gautier V."/>
            <person name="Ament-Velasquez S.L."/>
            <person name="Kruys A."/>
            <person name="Hutchinson M.I."/>
            <person name="Powell A.J."/>
            <person name="Barry K."/>
            <person name="Miller A.N."/>
            <person name="Grigoriev I.V."/>
            <person name="Debuchy R."/>
            <person name="Gladieux P."/>
            <person name="Thoren M.H."/>
            <person name="Johannesson H."/>
        </authorList>
    </citation>
    <scope>NUCLEOTIDE SEQUENCE</scope>
    <source>
        <strain evidence="4">CBS 141.50</strain>
    </source>
</reference>
<dbReference type="InterPro" id="IPR011990">
    <property type="entry name" value="TPR-like_helical_dom_sf"/>
</dbReference>
<dbReference type="PROSITE" id="PS50005">
    <property type="entry name" value="TPR"/>
    <property type="match status" value="1"/>
</dbReference>
<keyword evidence="3" id="KW-0812">Transmembrane</keyword>
<dbReference type="GeneID" id="87813683"/>
<comment type="caution">
    <text evidence="4">The sequence shown here is derived from an EMBL/GenBank/DDBJ whole genome shotgun (WGS) entry which is preliminary data.</text>
</comment>
<dbReference type="EMBL" id="MU853579">
    <property type="protein sequence ID" value="KAK4144190.1"/>
    <property type="molecule type" value="Genomic_DNA"/>
</dbReference>
<dbReference type="SUPFAM" id="SSF48452">
    <property type="entry name" value="TPR-like"/>
    <property type="match status" value="1"/>
</dbReference>
<evidence type="ECO:0000313" key="4">
    <source>
        <dbReference type="EMBL" id="KAK4144190.1"/>
    </source>
</evidence>
<accession>A0AAN6V3S5</accession>
<dbReference type="SMART" id="SM00028">
    <property type="entry name" value="TPR"/>
    <property type="match status" value="3"/>
</dbReference>
<evidence type="ECO:0000256" key="3">
    <source>
        <dbReference type="SAM" id="Phobius"/>
    </source>
</evidence>
<evidence type="ECO:0000256" key="2">
    <source>
        <dbReference type="SAM" id="MobiDB-lite"/>
    </source>
</evidence>
<dbReference type="PANTHER" id="PTHR28142">
    <property type="entry name" value="MITOCHONDRIAL INNER MEMBRANE I-AAA PROTEASE SUPERCOMPLEX SUBUNIT MGR3-RELATED"/>
    <property type="match status" value="1"/>
</dbReference>
<gene>
    <name evidence="4" type="ORF">C8A04DRAFT_11710</name>
</gene>
<name>A0AAN6V3S5_9PEZI</name>
<keyword evidence="3" id="KW-0472">Membrane</keyword>
<protein>
    <submittedName>
        <fullName evidence="4">Uncharacterized protein</fullName>
    </submittedName>
</protein>
<dbReference type="InterPro" id="IPR040201">
    <property type="entry name" value="Mrg3-like"/>
</dbReference>
<dbReference type="GO" id="GO:0006515">
    <property type="term" value="P:protein quality control for misfolded or incompletely synthesized proteins"/>
    <property type="evidence" value="ECO:0007669"/>
    <property type="project" value="TreeGrafter"/>
</dbReference>
<feature type="region of interest" description="Disordered" evidence="2">
    <location>
        <begin position="245"/>
        <end position="267"/>
    </location>
</feature>
<dbReference type="Pfam" id="PF13176">
    <property type="entry name" value="TPR_7"/>
    <property type="match status" value="1"/>
</dbReference>
<keyword evidence="5" id="KW-1185">Reference proteome</keyword>
<feature type="compositionally biased region" description="Polar residues" evidence="2">
    <location>
        <begin position="59"/>
        <end position="77"/>
    </location>
</feature>
<dbReference type="RefSeq" id="XP_062637561.1">
    <property type="nucleotide sequence ID" value="XM_062777070.1"/>
</dbReference>
<dbReference type="Proteomes" id="UP001302676">
    <property type="component" value="Unassembled WGS sequence"/>
</dbReference>
<feature type="transmembrane region" description="Helical" evidence="3">
    <location>
        <begin position="120"/>
        <end position="142"/>
    </location>
</feature>
<dbReference type="Pfam" id="PF13374">
    <property type="entry name" value="TPR_10"/>
    <property type="match status" value="1"/>
</dbReference>
<dbReference type="PANTHER" id="PTHR28142:SF1">
    <property type="entry name" value="MITOCHONDRIAL INNER MEMBRANE I-AAA PROTEASE SUPERCOMPLEX SUBUNIT MGR3-RELATED"/>
    <property type="match status" value="1"/>
</dbReference>
<evidence type="ECO:0000256" key="1">
    <source>
        <dbReference type="PROSITE-ProRule" id="PRU00339"/>
    </source>
</evidence>
<feature type="region of interest" description="Disordered" evidence="2">
    <location>
        <begin position="59"/>
        <end position="83"/>
    </location>
</feature>
<dbReference type="InterPro" id="IPR019734">
    <property type="entry name" value="TPR_rpt"/>
</dbReference>
<reference evidence="4" key="1">
    <citation type="journal article" date="2023" name="Mol. Phylogenet. Evol.">
        <title>Genome-scale phylogeny and comparative genomics of the fungal order Sordariales.</title>
        <authorList>
            <person name="Hensen N."/>
            <person name="Bonometti L."/>
            <person name="Westerberg I."/>
            <person name="Brannstrom I.O."/>
            <person name="Guillou S."/>
            <person name="Cros-Aarteil S."/>
            <person name="Calhoun S."/>
            <person name="Haridas S."/>
            <person name="Kuo A."/>
            <person name="Mondo S."/>
            <person name="Pangilinan J."/>
            <person name="Riley R."/>
            <person name="LaButti K."/>
            <person name="Andreopoulos B."/>
            <person name="Lipzen A."/>
            <person name="Chen C."/>
            <person name="Yan M."/>
            <person name="Daum C."/>
            <person name="Ng V."/>
            <person name="Clum A."/>
            <person name="Steindorff A."/>
            <person name="Ohm R.A."/>
            <person name="Martin F."/>
            <person name="Silar P."/>
            <person name="Natvig D.O."/>
            <person name="Lalanne C."/>
            <person name="Gautier V."/>
            <person name="Ament-Velasquez S.L."/>
            <person name="Kruys A."/>
            <person name="Hutchinson M.I."/>
            <person name="Powell A.J."/>
            <person name="Barry K."/>
            <person name="Miller A.N."/>
            <person name="Grigoriev I.V."/>
            <person name="Debuchy R."/>
            <person name="Gladieux P."/>
            <person name="Hiltunen Thoren M."/>
            <person name="Johannesson H."/>
        </authorList>
    </citation>
    <scope>NUCLEOTIDE SEQUENCE</scope>
    <source>
        <strain evidence="4">CBS 141.50</strain>
    </source>
</reference>
<dbReference type="CDD" id="cd24145">
    <property type="entry name" value="Mgr3-like"/>
    <property type="match status" value="1"/>
</dbReference>